<dbReference type="Proteomes" id="UP000005838">
    <property type="component" value="Unassembled WGS sequence"/>
</dbReference>
<dbReference type="AlphaFoldDB" id="J0QC87"/>
<gene>
    <name evidence="2" type="ORF">HPHPP15_0373</name>
</gene>
<evidence type="ECO:0000256" key="1">
    <source>
        <dbReference type="SAM" id="MobiDB-lite"/>
    </source>
</evidence>
<comment type="caution">
    <text evidence="2">The sequence shown here is derived from an EMBL/GenBank/DDBJ whole genome shotgun (WGS) entry which is preliminary data.</text>
</comment>
<proteinExistence type="predicted"/>
<dbReference type="EMBL" id="AKPP01000002">
    <property type="protein sequence ID" value="EJC08411.1"/>
    <property type="molecule type" value="Genomic_DNA"/>
</dbReference>
<reference evidence="2 3" key="1">
    <citation type="journal article" date="2013" name="Pathog. Dis.">
        <title>Genome sequences of 65 Helicobacter pylori strains isolated from asymptomatic individuals and patients with gastric cancer, peptic ulcer disease, or gastritis.</title>
        <authorList>
            <person name="Blanchard T.G."/>
            <person name="Czinn S.J."/>
            <person name="Correa P."/>
            <person name="Nakazawa T."/>
            <person name="Keelan M."/>
            <person name="Morningstar L."/>
            <person name="Santana-Cruz I."/>
            <person name="Maroo A."/>
            <person name="McCracken C."/>
            <person name="Shefchek K."/>
            <person name="Daugherty S."/>
            <person name="Song Y."/>
            <person name="Fraser C.M."/>
            <person name="Fricke W.F."/>
        </authorList>
    </citation>
    <scope>NUCLEOTIDE SEQUENCE [LARGE SCALE GENOMIC DNA]</scope>
    <source>
        <strain evidence="2 3">Hp P-15</strain>
    </source>
</reference>
<dbReference type="PROSITE" id="PS51257">
    <property type="entry name" value="PROKAR_LIPOPROTEIN"/>
    <property type="match status" value="1"/>
</dbReference>
<evidence type="ECO:0000313" key="2">
    <source>
        <dbReference type="EMBL" id="EJC08411.1"/>
    </source>
</evidence>
<organism evidence="2 3">
    <name type="scientific">Helicobacter pylori Hp P-15</name>
    <dbReference type="NCBI Taxonomy" id="992080"/>
    <lineage>
        <taxon>Bacteria</taxon>
        <taxon>Pseudomonadati</taxon>
        <taxon>Campylobacterota</taxon>
        <taxon>Epsilonproteobacteria</taxon>
        <taxon>Campylobacterales</taxon>
        <taxon>Helicobacteraceae</taxon>
        <taxon>Helicobacter</taxon>
    </lineage>
</organism>
<sequence>MRISLLAVILALLFVACHETKNKSYKTKPIAPLQKKPSGNLNKNKNCKNPQRHFLK</sequence>
<feature type="region of interest" description="Disordered" evidence="1">
    <location>
        <begin position="27"/>
        <end position="56"/>
    </location>
</feature>
<keyword evidence="2" id="KW-0449">Lipoprotein</keyword>
<accession>J0QC87</accession>
<dbReference type="RefSeq" id="WP_001222903.1">
    <property type="nucleotide sequence ID" value="NZ_AKPP01000002.1"/>
</dbReference>
<name>J0QC87_HELPX</name>
<protein>
    <submittedName>
        <fullName evidence="2">Putative lipoprotein</fullName>
    </submittedName>
</protein>
<feature type="compositionally biased region" description="Polar residues" evidence="1">
    <location>
        <begin position="37"/>
        <end position="49"/>
    </location>
</feature>
<evidence type="ECO:0000313" key="3">
    <source>
        <dbReference type="Proteomes" id="UP000005838"/>
    </source>
</evidence>